<feature type="compositionally biased region" description="Low complexity" evidence="3">
    <location>
        <begin position="575"/>
        <end position="590"/>
    </location>
</feature>
<feature type="region of interest" description="Disordered" evidence="3">
    <location>
        <begin position="520"/>
        <end position="539"/>
    </location>
</feature>
<evidence type="ECO:0000313" key="6">
    <source>
        <dbReference type="EMBL" id="QPP06588.1"/>
    </source>
</evidence>
<reference evidence="7" key="1">
    <citation type="submission" date="2020-02" db="EMBL/GenBank/DDBJ databases">
        <title>Streptomyces sp. ASO4wet.</title>
        <authorList>
            <person name="Risdian C."/>
            <person name="Landwehr W."/>
            <person name="Schupp P."/>
            <person name="Wink J."/>
        </authorList>
    </citation>
    <scope>NUCLEOTIDE SEQUENCE [LARGE SCALE GENOMIC DNA]</scope>
    <source>
        <strain evidence="7">ASO4wet</strain>
    </source>
</reference>
<dbReference type="Proteomes" id="UP000595046">
    <property type="component" value="Chromosome"/>
</dbReference>
<evidence type="ECO:0000259" key="5">
    <source>
        <dbReference type="PROSITE" id="PS50800"/>
    </source>
</evidence>
<dbReference type="KEGG" id="sbat:G4Z16_09460"/>
<dbReference type="AlphaFoldDB" id="A0A7T1T558"/>
<gene>
    <name evidence="6" type="ORF">G4Z16_09460</name>
</gene>
<feature type="transmembrane region" description="Helical" evidence="4">
    <location>
        <begin position="335"/>
        <end position="353"/>
    </location>
</feature>
<accession>A0A7T1T558</accession>
<keyword evidence="1" id="KW-0732">Signal</keyword>
<dbReference type="Pfam" id="PF13385">
    <property type="entry name" value="Laminin_G_3"/>
    <property type="match status" value="1"/>
</dbReference>
<keyword evidence="4" id="KW-0812">Transmembrane</keyword>
<feature type="region of interest" description="Disordered" evidence="3">
    <location>
        <begin position="359"/>
        <end position="408"/>
    </location>
</feature>
<proteinExistence type="predicted"/>
<dbReference type="SMART" id="SM00560">
    <property type="entry name" value="LamGL"/>
    <property type="match status" value="1"/>
</dbReference>
<dbReference type="EMBL" id="CP048882">
    <property type="protein sequence ID" value="QPP06588.1"/>
    <property type="molecule type" value="Genomic_DNA"/>
</dbReference>
<feature type="compositionally biased region" description="Gly residues" evidence="3">
    <location>
        <begin position="591"/>
        <end position="609"/>
    </location>
</feature>
<evidence type="ECO:0000313" key="7">
    <source>
        <dbReference type="Proteomes" id="UP000595046"/>
    </source>
</evidence>
<dbReference type="RefSeq" id="WP_197350416.1">
    <property type="nucleotide sequence ID" value="NZ_CP048882.1"/>
</dbReference>
<feature type="domain" description="SAP" evidence="5">
    <location>
        <begin position="3"/>
        <end position="37"/>
    </location>
</feature>
<dbReference type="InterPro" id="IPR013320">
    <property type="entry name" value="ConA-like_dom_sf"/>
</dbReference>
<feature type="compositionally biased region" description="Low complexity" evidence="3">
    <location>
        <begin position="385"/>
        <end position="395"/>
    </location>
</feature>
<dbReference type="InterPro" id="IPR006558">
    <property type="entry name" value="LamG-like"/>
</dbReference>
<name>A0A7T1T558_9ACTN</name>
<evidence type="ECO:0000256" key="2">
    <source>
        <dbReference type="ARBA" id="ARBA00023157"/>
    </source>
</evidence>
<protein>
    <submittedName>
        <fullName evidence="6">LamG domain-containing protein</fullName>
    </submittedName>
</protein>
<keyword evidence="2" id="KW-1015">Disulfide bond</keyword>
<evidence type="ECO:0000256" key="3">
    <source>
        <dbReference type="SAM" id="MobiDB-lite"/>
    </source>
</evidence>
<organism evidence="6 7">
    <name type="scientific">Streptomyces bathyalis</name>
    <dbReference type="NCBI Taxonomy" id="2710756"/>
    <lineage>
        <taxon>Bacteria</taxon>
        <taxon>Bacillati</taxon>
        <taxon>Actinomycetota</taxon>
        <taxon>Actinomycetes</taxon>
        <taxon>Kitasatosporales</taxon>
        <taxon>Streptomycetaceae</taxon>
        <taxon>Streptomyces</taxon>
    </lineage>
</organism>
<dbReference type="Gene3D" id="2.60.120.200">
    <property type="match status" value="2"/>
</dbReference>
<dbReference type="InterPro" id="IPR003034">
    <property type="entry name" value="SAP_dom"/>
</dbReference>
<keyword evidence="7" id="KW-1185">Reference proteome</keyword>
<keyword evidence="4" id="KW-1133">Transmembrane helix</keyword>
<keyword evidence="4" id="KW-0472">Membrane</keyword>
<dbReference type="PROSITE" id="PS50800">
    <property type="entry name" value="SAP"/>
    <property type="match status" value="1"/>
</dbReference>
<feature type="region of interest" description="Disordered" evidence="3">
    <location>
        <begin position="570"/>
        <end position="609"/>
    </location>
</feature>
<evidence type="ECO:0000256" key="1">
    <source>
        <dbReference type="ARBA" id="ARBA00022729"/>
    </source>
</evidence>
<sequence length="714" mass="74632">MVFTRLSDDELRRLAQDEGERTPGARDELEKRHYQAVRAFAFVVSPSAGDELAGEAWEQALRPLDEDITGAMRPRALASVLRTGADWLGAGRRDALAPELVNWFEDPVGDGEADVEADGAAAAARLADLRASSLTAQAFERLPARSQTVLWHHEVEHDDAAAVHQLLATGAEDVFLLNRRARRELYTTYVTLHQNETVDDACRRLHRMLLAYAEQTSMNTPGDLVAHLDRCEHCARAVDDLERMRFEFGSVLAEALLPWGGADYALAAHTVSSATLDVVPGASAPDRRTGAGARAWASAAGPGRRFLDILRARVSVLPGIAALKGKERSSRARRFALTAALVGLCSLVVAVAYTGGLRQGAENGAQPRPGNTSRAPAPPGGSEPTATATSTVTATKPPGNRGNGYQPSSPVRGAALEWLFDSVDDGVVADTSGNGIEGTFDGDPLPEAVKGGIEFAGQQSVVADGPVVDTSKSFTVSARAKMNDTEDFQTVISQDATNISGFSVQYDPDSDRWEMIVPEEDEEDSDLVQAGSGPGPEPDRWTYLAGVYDAGAREIRLYVDGHLEDSAAVGGGADAAGDYSTTTTTTSTTTSGGGFGFDGSGNSNGAGNGDEFSGGGGGFGGSGGYGGAGGGYFGGASQEAGGSAADLAGGELADEIFRRATGRFYEVVDAEGDFAVGRGLAGEEFVRGFDGTIDDVRAFKRALTAGEVAALAGR</sequence>
<evidence type="ECO:0000256" key="4">
    <source>
        <dbReference type="SAM" id="Phobius"/>
    </source>
</evidence>
<dbReference type="SUPFAM" id="SSF49899">
    <property type="entry name" value="Concanavalin A-like lectins/glucanases"/>
    <property type="match status" value="2"/>
</dbReference>